<keyword evidence="2" id="KW-1133">Transmembrane helix</keyword>
<dbReference type="RefSeq" id="WP_344243965.1">
    <property type="nucleotide sequence ID" value="NZ_BAAAHH010000027.1"/>
</dbReference>
<reference evidence="5" key="1">
    <citation type="journal article" date="2019" name="Int. J. Syst. Evol. Microbiol.">
        <title>The Global Catalogue of Microorganisms (GCM) 10K type strain sequencing project: providing services to taxonomists for standard genome sequencing and annotation.</title>
        <authorList>
            <consortium name="The Broad Institute Genomics Platform"/>
            <consortium name="The Broad Institute Genome Sequencing Center for Infectious Disease"/>
            <person name="Wu L."/>
            <person name="Ma J."/>
        </authorList>
    </citation>
    <scope>NUCLEOTIDE SEQUENCE [LARGE SCALE GENOMIC DNA]</scope>
    <source>
        <strain evidence="5">JCM 10696</strain>
    </source>
</reference>
<dbReference type="Proteomes" id="UP001500665">
    <property type="component" value="Unassembled WGS sequence"/>
</dbReference>
<organism evidence="4 5">
    <name type="scientific">Actinocorallia libanotica</name>
    <dbReference type="NCBI Taxonomy" id="46162"/>
    <lineage>
        <taxon>Bacteria</taxon>
        <taxon>Bacillati</taxon>
        <taxon>Actinomycetota</taxon>
        <taxon>Actinomycetes</taxon>
        <taxon>Streptosporangiales</taxon>
        <taxon>Thermomonosporaceae</taxon>
        <taxon>Actinocorallia</taxon>
    </lineage>
</organism>
<proteinExistence type="predicted"/>
<keyword evidence="5" id="KW-1185">Reference proteome</keyword>
<accession>A0ABP4CA49</accession>
<dbReference type="Pfam" id="PF01145">
    <property type="entry name" value="Band_7"/>
    <property type="match status" value="1"/>
</dbReference>
<feature type="domain" description="Band 7" evidence="3">
    <location>
        <begin position="29"/>
        <end position="125"/>
    </location>
</feature>
<feature type="transmembrane region" description="Helical" evidence="2">
    <location>
        <begin position="12"/>
        <end position="31"/>
    </location>
</feature>
<keyword evidence="2" id="KW-0472">Membrane</keyword>
<evidence type="ECO:0000259" key="3">
    <source>
        <dbReference type="Pfam" id="PF01145"/>
    </source>
</evidence>
<feature type="region of interest" description="Disordered" evidence="1">
    <location>
        <begin position="156"/>
        <end position="176"/>
    </location>
</feature>
<comment type="caution">
    <text evidence="4">The sequence shown here is derived from an EMBL/GenBank/DDBJ whole genome shotgun (WGS) entry which is preliminary data.</text>
</comment>
<name>A0ABP4CA49_9ACTN</name>
<evidence type="ECO:0000313" key="4">
    <source>
        <dbReference type="EMBL" id="GAA0962165.1"/>
    </source>
</evidence>
<dbReference type="InterPro" id="IPR001107">
    <property type="entry name" value="Band_7"/>
</dbReference>
<keyword evidence="2" id="KW-0812">Transmembrane</keyword>
<evidence type="ECO:0000313" key="5">
    <source>
        <dbReference type="Proteomes" id="UP001500665"/>
    </source>
</evidence>
<dbReference type="EMBL" id="BAAAHH010000027">
    <property type="protein sequence ID" value="GAA0962165.1"/>
    <property type="molecule type" value="Genomic_DNA"/>
</dbReference>
<sequence>MSNEPDYLTGSLVGGVLFVLLALAAAVWRVGPDERLVVRRSGRIRAVIGPGLRFVLPVLDRATRVPIRPLQAELWCRGVTRDGAPVLIRGRAAFRVSDPDRYAAAPDEALELACRAAEDVLRRSAGTPAPAAARDLAAAVPETAGLTATDLEPLAAAIPLPERHSPHPTPEEGPWS</sequence>
<protein>
    <recommendedName>
        <fullName evidence="3">Band 7 domain-containing protein</fullName>
    </recommendedName>
</protein>
<dbReference type="SUPFAM" id="SSF117892">
    <property type="entry name" value="Band 7/SPFH domain"/>
    <property type="match status" value="1"/>
</dbReference>
<dbReference type="InterPro" id="IPR036013">
    <property type="entry name" value="Band_7/SPFH_dom_sf"/>
</dbReference>
<evidence type="ECO:0000256" key="2">
    <source>
        <dbReference type="SAM" id="Phobius"/>
    </source>
</evidence>
<gene>
    <name evidence="4" type="ORF">GCM10009550_55830</name>
</gene>
<evidence type="ECO:0000256" key="1">
    <source>
        <dbReference type="SAM" id="MobiDB-lite"/>
    </source>
</evidence>